<reference evidence="2 3" key="1">
    <citation type="submission" date="2013-09" db="EMBL/GenBank/DDBJ databases">
        <title>Whole genome sequencing of Halarchaeum acidiphilum strain MH1-52-1.</title>
        <authorList>
            <person name="Shimane Y."/>
            <person name="Minegishi H."/>
            <person name="Nishi S."/>
            <person name="Echigo A."/>
            <person name="Shuto A."/>
            <person name="Konishi M."/>
            <person name="Ito T."/>
            <person name="Ohkuma M."/>
            <person name="Ohta Y."/>
            <person name="Nagano Y."/>
            <person name="Tsubouchi T."/>
            <person name="Mori K."/>
            <person name="Usui K."/>
            <person name="Kamekura M."/>
            <person name="Usami R."/>
            <person name="Takaki Y."/>
            <person name="Hatada Y."/>
        </authorList>
    </citation>
    <scope>NUCLEOTIDE SEQUENCE [LARGE SCALE GENOMIC DNA]</scope>
    <source>
        <strain evidence="2 3">JCM 16109</strain>
    </source>
</reference>
<comment type="caution">
    <text evidence="2">The sequence shown here is derived from an EMBL/GenBank/DDBJ whole genome shotgun (WGS) entry which is preliminary data.</text>
</comment>
<organism evidence="2 3">
    <name type="scientific">Halarchaeum acidiphilum MH1-52-1</name>
    <dbReference type="NCBI Taxonomy" id="1261545"/>
    <lineage>
        <taxon>Archaea</taxon>
        <taxon>Methanobacteriati</taxon>
        <taxon>Methanobacteriota</taxon>
        <taxon>Stenosarchaea group</taxon>
        <taxon>Halobacteria</taxon>
        <taxon>Halobacteriales</taxon>
        <taxon>Halobacteriaceae</taxon>
    </lineage>
</organism>
<dbReference type="Gene3D" id="3.30.310.50">
    <property type="entry name" value="Alpha-D-phosphohexomutase, C-terminal domain"/>
    <property type="match status" value="1"/>
</dbReference>
<dbReference type="InterPro" id="IPR015419">
    <property type="entry name" value="CTAG/Pcc1"/>
</dbReference>
<keyword evidence="3" id="KW-1185">Reference proteome</keyword>
<evidence type="ECO:0000256" key="1">
    <source>
        <dbReference type="ARBA" id="ARBA00007073"/>
    </source>
</evidence>
<name>U2YTI4_9EURY</name>
<dbReference type="NCBIfam" id="NF011470">
    <property type="entry name" value="PRK14887.1"/>
    <property type="match status" value="1"/>
</dbReference>
<dbReference type="OrthoDB" id="8982at2157"/>
<evidence type="ECO:0000313" key="3">
    <source>
        <dbReference type="Proteomes" id="UP000016986"/>
    </source>
</evidence>
<evidence type="ECO:0000313" key="2">
    <source>
        <dbReference type="EMBL" id="GAD52067.1"/>
    </source>
</evidence>
<dbReference type="eggNOG" id="arCOG04414">
    <property type="taxonomic scope" value="Archaea"/>
</dbReference>
<dbReference type="AlphaFoldDB" id="U2YTI4"/>
<gene>
    <name evidence="2" type="ORF">MBEHAL_0827</name>
</gene>
<proteinExistence type="inferred from homology"/>
<dbReference type="Pfam" id="PF09341">
    <property type="entry name" value="Pcc1"/>
    <property type="match status" value="1"/>
</dbReference>
<dbReference type="RefSeq" id="WP_020221275.1">
    <property type="nucleotide sequence ID" value="NZ_BANO01000047.1"/>
</dbReference>
<dbReference type="Proteomes" id="UP000016986">
    <property type="component" value="Unassembled WGS sequence"/>
</dbReference>
<dbReference type="EMBL" id="BATA01000014">
    <property type="protein sequence ID" value="GAD52067.1"/>
    <property type="molecule type" value="Genomic_DNA"/>
</dbReference>
<sequence>MRATHRTSLVFSYDSERVATAIARTLSVETGEIEGGRTRARLERDGATVRITVTATDLTALRAGTNSWTTLIEVAERATEAGADAATLDE</sequence>
<comment type="similarity">
    <text evidence="1">Belongs to the CTAG/PCC1 family.</text>
</comment>
<protein>
    <submittedName>
        <fullName evidence="2">Hypotheical conserved protein</fullName>
    </submittedName>
</protein>
<accession>U2YTI4</accession>